<protein>
    <submittedName>
        <fullName evidence="3">ABC transporter substrate-binding protein</fullName>
    </submittedName>
</protein>
<dbReference type="PROSITE" id="PS51257">
    <property type="entry name" value="PROKAR_LIPOPROTEIN"/>
    <property type="match status" value="1"/>
</dbReference>
<dbReference type="Gene3D" id="3.40.190.10">
    <property type="entry name" value="Periplasmic binding protein-like II"/>
    <property type="match status" value="2"/>
</dbReference>
<dbReference type="PANTHER" id="PTHR30024">
    <property type="entry name" value="ALIPHATIC SULFONATES-BINDING PROTEIN-RELATED"/>
    <property type="match status" value="1"/>
</dbReference>
<dbReference type="Pfam" id="PF09084">
    <property type="entry name" value="NMT1"/>
    <property type="match status" value="1"/>
</dbReference>
<feature type="chain" id="PRO_5012706768" evidence="1">
    <location>
        <begin position="21"/>
        <end position="321"/>
    </location>
</feature>
<evidence type="ECO:0000313" key="4">
    <source>
        <dbReference type="Proteomes" id="UP000195667"/>
    </source>
</evidence>
<dbReference type="Proteomes" id="UP000195667">
    <property type="component" value="Unassembled WGS sequence"/>
</dbReference>
<evidence type="ECO:0000256" key="1">
    <source>
        <dbReference type="SAM" id="SignalP"/>
    </source>
</evidence>
<dbReference type="RefSeq" id="WP_087144472.1">
    <property type="nucleotide sequence ID" value="NZ_FUKI01000135.1"/>
</dbReference>
<dbReference type="EMBL" id="FUKI01000135">
    <property type="protein sequence ID" value="SJM94777.1"/>
    <property type="molecule type" value="Genomic_DNA"/>
</dbReference>
<keyword evidence="1" id="KW-0732">Signal</keyword>
<dbReference type="OrthoDB" id="5621714at2"/>
<evidence type="ECO:0000259" key="2">
    <source>
        <dbReference type="Pfam" id="PF09084"/>
    </source>
</evidence>
<evidence type="ECO:0000313" key="3">
    <source>
        <dbReference type="EMBL" id="SJM94777.1"/>
    </source>
</evidence>
<dbReference type="PANTHER" id="PTHR30024:SF48">
    <property type="entry name" value="ABC TRANSPORTER SUBSTRATE-BINDING PROTEIN"/>
    <property type="match status" value="1"/>
</dbReference>
<gene>
    <name evidence="3" type="ORF">CRENPOLYSF1_580054</name>
</gene>
<name>A0A1R4HEZ6_9GAMM</name>
<reference evidence="4" key="1">
    <citation type="submission" date="2017-02" db="EMBL/GenBank/DDBJ databases">
        <authorList>
            <person name="Daims H."/>
        </authorList>
    </citation>
    <scope>NUCLEOTIDE SEQUENCE [LARGE SCALE GENOMIC DNA]</scope>
</reference>
<dbReference type="AlphaFoldDB" id="A0A1R4HEZ6"/>
<feature type="signal peptide" evidence="1">
    <location>
        <begin position="1"/>
        <end position="20"/>
    </location>
</feature>
<accession>A0A1R4HEZ6</accession>
<sequence length="321" mass="34989">MKLTAFVFGLGLLLSGACLAVEKTTLRIGVQVTGTVAWELAAMQADPAFAAHSFQLEIHPVATAEAGKVALQSGAVDMMVSDWIWVSKLRATGADFTFYPYSTAAGGLVVPEKSTIQSIKDLPKKRLGIAGGELDKNWLFLQALAAKENIKLNASVEKVFAAPPLINEQLKQGRVDAVLTYWHFAVSLESEGYRQIIDGKAMLKGLGIEEQVPMIGYVFKDSWANGHKQALSDFFKASKQARDGLCTLEPAWQKIIPLLKTDNVATQGKLRQRYCEGNVTQWGDKEQQAAGRIYSLLRTLSNNQLTGDADSLAPGTFWSLP</sequence>
<dbReference type="InterPro" id="IPR015168">
    <property type="entry name" value="SsuA/THI5"/>
</dbReference>
<dbReference type="SUPFAM" id="SSF53850">
    <property type="entry name" value="Periplasmic binding protein-like II"/>
    <property type="match status" value="1"/>
</dbReference>
<organism evidence="3 4">
    <name type="scientific">Crenothrix polyspora</name>
    <dbReference type="NCBI Taxonomy" id="360316"/>
    <lineage>
        <taxon>Bacteria</taxon>
        <taxon>Pseudomonadati</taxon>
        <taxon>Pseudomonadota</taxon>
        <taxon>Gammaproteobacteria</taxon>
        <taxon>Methylococcales</taxon>
        <taxon>Crenotrichaceae</taxon>
        <taxon>Crenothrix</taxon>
    </lineage>
</organism>
<keyword evidence="4" id="KW-1185">Reference proteome</keyword>
<proteinExistence type="predicted"/>
<feature type="domain" description="SsuA/THI5-like" evidence="2">
    <location>
        <begin position="54"/>
        <end position="241"/>
    </location>
</feature>